<dbReference type="PANTHER" id="PTHR35337:SF1">
    <property type="entry name" value="SLR1478 PROTEIN"/>
    <property type="match status" value="1"/>
</dbReference>
<sequence length="329" mass="36107">MDIDAFIAAHQGQWDRLDQLARRRRLPAQEADEMLVLYRRASTHLSMIQAVEPDSPVAAQLSARIGRARTHLTGAGENTFTSAAYFFTQTLPVAFYRLRWLTLIITAAFLAIGVGFGYWTYQHPQIDLLMPEGQRQAYAQQDFVNYYSEHPNSSFASQVWTNNAWIAAQCVAFGVTGIWPVYVLFINAQSVGIAGGVMAEQGALADFWLYILPHGLMELTAVFVAAAAGLRIFWSWVAPGQKPRLTALAEEARRLITVAVGLVLVLLISGIVEGFITPSDLHPAVKITIGAAVLAAYWTYTLTLGRRAYAAGVTGDLGRYDAGTHQLTS</sequence>
<dbReference type="InterPro" id="IPR002798">
    <property type="entry name" value="SpoIIM-like"/>
</dbReference>
<reference evidence="3" key="1">
    <citation type="journal article" date="2019" name="Int. J. Syst. Evol. Microbiol.">
        <title>The Global Catalogue of Microorganisms (GCM) 10K type strain sequencing project: providing services to taxonomists for standard genome sequencing and annotation.</title>
        <authorList>
            <consortium name="The Broad Institute Genomics Platform"/>
            <consortium name="The Broad Institute Genome Sequencing Center for Infectious Disease"/>
            <person name="Wu L."/>
            <person name="Ma J."/>
        </authorList>
    </citation>
    <scope>NUCLEOTIDE SEQUENCE [LARGE SCALE GENOMIC DNA]</scope>
    <source>
        <strain evidence="3">JCM 19129</strain>
    </source>
</reference>
<keyword evidence="3" id="KW-1185">Reference proteome</keyword>
<feature type="transmembrane region" description="Helical" evidence="1">
    <location>
        <begin position="164"/>
        <end position="184"/>
    </location>
</feature>
<keyword evidence="1" id="KW-0472">Membrane</keyword>
<accession>A0ABP9FUK8</accession>
<organism evidence="2 3">
    <name type="scientific">Nesterenkonia rhizosphaerae</name>
    <dbReference type="NCBI Taxonomy" id="1348272"/>
    <lineage>
        <taxon>Bacteria</taxon>
        <taxon>Bacillati</taxon>
        <taxon>Actinomycetota</taxon>
        <taxon>Actinomycetes</taxon>
        <taxon>Micrococcales</taxon>
        <taxon>Micrococcaceae</taxon>
        <taxon>Nesterenkonia</taxon>
    </lineage>
</organism>
<name>A0ABP9FUK8_9MICC</name>
<proteinExistence type="predicted"/>
<feature type="transmembrane region" description="Helical" evidence="1">
    <location>
        <begin position="255"/>
        <end position="277"/>
    </location>
</feature>
<dbReference type="Pfam" id="PF01944">
    <property type="entry name" value="SpoIIM"/>
    <property type="match status" value="1"/>
</dbReference>
<keyword evidence="1" id="KW-0812">Transmembrane</keyword>
<keyword evidence="1" id="KW-1133">Transmembrane helix</keyword>
<dbReference type="EMBL" id="BAABLW010000005">
    <property type="protein sequence ID" value="GAA4916134.1"/>
    <property type="molecule type" value="Genomic_DNA"/>
</dbReference>
<evidence type="ECO:0000256" key="1">
    <source>
        <dbReference type="SAM" id="Phobius"/>
    </source>
</evidence>
<dbReference type="PANTHER" id="PTHR35337">
    <property type="entry name" value="SLR1478 PROTEIN"/>
    <property type="match status" value="1"/>
</dbReference>
<dbReference type="Proteomes" id="UP001500368">
    <property type="component" value="Unassembled WGS sequence"/>
</dbReference>
<feature type="transmembrane region" description="Helical" evidence="1">
    <location>
        <begin position="191"/>
        <end position="210"/>
    </location>
</feature>
<gene>
    <name evidence="2" type="ORF">GCM10025790_09110</name>
</gene>
<feature type="transmembrane region" description="Helical" evidence="1">
    <location>
        <begin position="216"/>
        <end position="234"/>
    </location>
</feature>
<comment type="caution">
    <text evidence="2">The sequence shown here is derived from an EMBL/GenBank/DDBJ whole genome shotgun (WGS) entry which is preliminary data.</text>
</comment>
<evidence type="ECO:0000313" key="3">
    <source>
        <dbReference type="Proteomes" id="UP001500368"/>
    </source>
</evidence>
<evidence type="ECO:0000313" key="2">
    <source>
        <dbReference type="EMBL" id="GAA4916134.1"/>
    </source>
</evidence>
<feature type="transmembrane region" description="Helical" evidence="1">
    <location>
        <begin position="283"/>
        <end position="300"/>
    </location>
</feature>
<dbReference type="RefSeq" id="WP_345476892.1">
    <property type="nucleotide sequence ID" value="NZ_BAABLW010000005.1"/>
</dbReference>
<protein>
    <submittedName>
        <fullName evidence="2">Stage II sporulation protein M</fullName>
    </submittedName>
</protein>
<feature type="transmembrane region" description="Helical" evidence="1">
    <location>
        <begin position="100"/>
        <end position="121"/>
    </location>
</feature>